<dbReference type="Gramene" id="TraesCLE_scaffold_032981_01G000100.1">
    <property type="protein sequence ID" value="TraesCLE_scaffold_032981_01G000100.1"/>
    <property type="gene ID" value="TraesCLE_scaffold_032981_01G000100"/>
</dbReference>
<dbReference type="Proteomes" id="UP000019116">
    <property type="component" value="Chromosome 7B"/>
</dbReference>
<dbReference type="AlphaFoldDB" id="A0A341Y8Y8"/>
<proteinExistence type="predicted"/>
<feature type="chain" id="PRO_5043164242" description="Knottins-like domain-containing protein" evidence="3">
    <location>
        <begin position="30"/>
        <end position="76"/>
    </location>
</feature>
<dbReference type="Gramene" id="TraesKAR7D01G0103790.1">
    <property type="protein sequence ID" value="cds.TraesKAR7D01G0103790.1"/>
    <property type="gene ID" value="TraesKAR7D01G0103790"/>
</dbReference>
<evidence type="ECO:0000259" key="4">
    <source>
        <dbReference type="SMART" id="SM00505"/>
    </source>
</evidence>
<dbReference type="Gramene" id="TraesRN7B0100229400.1">
    <property type="protein sequence ID" value="TraesRN7B0100229400.1"/>
    <property type="gene ID" value="TraesRN7B0100229400"/>
</dbReference>
<dbReference type="Gramene" id="TraesSYM7D03G04388280.1">
    <property type="protein sequence ID" value="TraesSYM7D03G04388280.1"/>
    <property type="gene ID" value="TraesSYM7D03G04388280"/>
</dbReference>
<reference evidence="5" key="2">
    <citation type="submission" date="2018-10" db="UniProtKB">
        <authorList>
            <consortium name="EnsemblPlants"/>
        </authorList>
    </citation>
    <scope>IDENTIFICATION</scope>
</reference>
<dbReference type="Gramene" id="TraesJAG7B03G04062130.1">
    <property type="protein sequence ID" value="TraesJAG7B03G04062130.1"/>
    <property type="gene ID" value="TraesJAG7B03G04062130"/>
</dbReference>
<dbReference type="Proteomes" id="UP000019116">
    <property type="component" value="Chromosome 7D"/>
</dbReference>
<dbReference type="Gramene" id="TraesARI5B03G02936250.1">
    <property type="protein sequence ID" value="TraesARI5B03G02936250.1"/>
    <property type="gene ID" value="TraesARI5B03G02936250"/>
</dbReference>
<dbReference type="Gene3D" id="3.30.30.10">
    <property type="entry name" value="Knottin, scorpion toxin-like"/>
    <property type="match status" value="1"/>
</dbReference>
<dbReference type="Pfam" id="PF00304">
    <property type="entry name" value="Gamma-thionin"/>
    <property type="match status" value="1"/>
</dbReference>
<evidence type="ECO:0000313" key="5">
    <source>
        <dbReference type="EnsemblPlants" id="TraesCS7D02G185000.1"/>
    </source>
</evidence>
<dbReference type="Gramene" id="TraesLDM7B03G04082840.1">
    <property type="protein sequence ID" value="TraesLDM7B03G04082840.1"/>
    <property type="gene ID" value="TraesLDM7B03G04082840"/>
</dbReference>
<dbReference type="Gramene" id="TraesMAC7B03G04074610.1">
    <property type="protein sequence ID" value="TraesMAC7B03G04074610.1"/>
    <property type="gene ID" value="TraesMAC7B03G04074610"/>
</dbReference>
<accession>A0A341Y8Y8</accession>
<dbReference type="Gramene" id="TraesCS7D03G0415200.1">
    <property type="protein sequence ID" value="TraesCS7D03G0415200.1.CDS"/>
    <property type="gene ID" value="TraesCS7D03G0415200"/>
</dbReference>
<keyword evidence="1 3" id="KW-0732">Signal</keyword>
<dbReference type="Gramene" id="TraesJUL7B03G04117370.1">
    <property type="protein sequence ID" value="TraesJUL7B03G04117370.1"/>
    <property type="gene ID" value="TraesJUL7B03G04117370"/>
</dbReference>
<dbReference type="PANTHER" id="PTHR33147:SF152">
    <property type="entry name" value="KNOTTIN SCORPION TOXIN-LIKE DOMAIN-CONTAINING PROTEIN"/>
    <property type="match status" value="1"/>
</dbReference>
<organism evidence="5">
    <name type="scientific">Triticum aestivum</name>
    <name type="common">Wheat</name>
    <dbReference type="NCBI Taxonomy" id="4565"/>
    <lineage>
        <taxon>Eukaryota</taxon>
        <taxon>Viridiplantae</taxon>
        <taxon>Streptophyta</taxon>
        <taxon>Embryophyta</taxon>
        <taxon>Tracheophyta</taxon>
        <taxon>Spermatophyta</taxon>
        <taxon>Magnoliopsida</taxon>
        <taxon>Liliopsida</taxon>
        <taxon>Poales</taxon>
        <taxon>Poaceae</taxon>
        <taxon>BOP clade</taxon>
        <taxon>Pooideae</taxon>
        <taxon>Triticodae</taxon>
        <taxon>Triticeae</taxon>
        <taxon>Triticinae</taxon>
        <taxon>Triticum</taxon>
    </lineage>
</organism>
<dbReference type="OMA" id="LARECQS"/>
<dbReference type="Gramene" id="TraesPARA_EIv1.0_2546870.1">
    <property type="protein sequence ID" value="TraesPARA_EIv1.0_2546870.1.CDS"/>
    <property type="gene ID" value="TraesPARA_EIv1.0_2546870"/>
</dbReference>
<dbReference type="EnsemblPlants" id="TraesCS7B02G088300.1">
    <property type="protein sequence ID" value="TraesCS7B02G088300.1"/>
    <property type="gene ID" value="TraesCS7B02G088300"/>
</dbReference>
<dbReference type="Gramene" id="TraesCS7B02G088300.1">
    <property type="protein sequence ID" value="TraesCS7B02G088300.1"/>
    <property type="gene ID" value="TraesCS7B02G088300"/>
</dbReference>
<dbReference type="SUPFAM" id="SSF57095">
    <property type="entry name" value="Scorpion toxin-like"/>
    <property type="match status" value="1"/>
</dbReference>
<evidence type="ECO:0000256" key="2">
    <source>
        <dbReference type="ARBA" id="ARBA00023157"/>
    </source>
</evidence>
<dbReference type="Gramene" id="TraesCS7D02G185000.1">
    <property type="protein sequence ID" value="TraesCS7D02G185000.1"/>
    <property type="gene ID" value="TraesCS7D02G185000"/>
</dbReference>
<keyword evidence="6" id="KW-1185">Reference proteome</keyword>
<dbReference type="SMR" id="A0A341Y8Y8"/>
<dbReference type="Gramene" id="TraesNOR7B03G04124590.1">
    <property type="protein sequence ID" value="TraesNOR7B03G04124590.1"/>
    <property type="gene ID" value="TraesNOR7B03G04124590"/>
</dbReference>
<dbReference type="PRINTS" id="PR00288">
    <property type="entry name" value="PUROTHIONIN"/>
</dbReference>
<dbReference type="Gramene" id="TraesRN7D0100429600.1">
    <property type="protein sequence ID" value="TraesRN7D0100429600.1"/>
    <property type="gene ID" value="TraesRN7D0100429600"/>
</dbReference>
<reference evidence="5" key="1">
    <citation type="submission" date="2018-08" db="EMBL/GenBank/DDBJ databases">
        <authorList>
            <person name="Rossello M."/>
        </authorList>
    </citation>
    <scope>NUCLEOTIDE SEQUENCE [LARGE SCALE GENOMIC DNA]</scope>
    <source>
        <strain evidence="5">cv. Chinese Spring</strain>
    </source>
</reference>
<dbReference type="Gramene" id="TraesLDM7D03G04341560.1">
    <property type="protein sequence ID" value="TraesLDM7D03G04341560.1"/>
    <property type="gene ID" value="TraesLDM7D03G04341560"/>
</dbReference>
<dbReference type="Gramene" id="TraesLAC7B03G04031670.1">
    <property type="protein sequence ID" value="TraesLAC7B03G04031670.1"/>
    <property type="gene ID" value="TraesLAC7B03G04031670"/>
</dbReference>
<dbReference type="SMART" id="SM00505">
    <property type="entry name" value="Knot1"/>
    <property type="match status" value="1"/>
</dbReference>
<dbReference type="PANTHER" id="PTHR33147">
    <property type="entry name" value="DEFENSIN-LIKE PROTEIN 1"/>
    <property type="match status" value="1"/>
</dbReference>
<dbReference type="Gramene" id="TraesWEE_scaffold_041303_01G000300.1">
    <property type="protein sequence ID" value="TraesWEE_scaffold_041303_01G000300.1"/>
    <property type="gene ID" value="TraesWEE_scaffold_041303_01G000300"/>
</dbReference>
<dbReference type="CDD" id="cd00107">
    <property type="entry name" value="Knot1"/>
    <property type="match status" value="1"/>
</dbReference>
<dbReference type="InterPro" id="IPR003614">
    <property type="entry name" value="Knottins"/>
</dbReference>
<dbReference type="Gramene" id="TraesSTA7D03G04329000.1">
    <property type="protein sequence ID" value="TraesSTA7D03G04329000.1"/>
    <property type="gene ID" value="TraesSTA7D03G04329000"/>
</dbReference>
<dbReference type="Gramene" id="TraesMAC7D03G04327760.1">
    <property type="protein sequence ID" value="TraesMAC7D03G04327760.1"/>
    <property type="gene ID" value="TraesMAC7D03G04327760"/>
</dbReference>
<dbReference type="EnsemblPlants" id="TraesCS7D02G185000.1">
    <property type="protein sequence ID" value="TraesCS7D02G185000.1"/>
    <property type="gene ID" value="TraesCS7D02G185000"/>
</dbReference>
<dbReference type="Gramene" id="TraesLAC7D03G04282330.1">
    <property type="protein sequence ID" value="TraesLAC7D03G04282330.1"/>
    <property type="gene ID" value="TraesLAC7D03G04282330"/>
</dbReference>
<evidence type="ECO:0000256" key="3">
    <source>
        <dbReference type="SAM" id="SignalP"/>
    </source>
</evidence>
<dbReference type="InterPro" id="IPR008176">
    <property type="entry name" value="Defensin_plant"/>
</dbReference>
<dbReference type="Gramene" id="TraesROB_scaffold_174729_01G000100.1">
    <property type="protein sequence ID" value="TraesROB_scaffold_174729_01G000100.1"/>
    <property type="gene ID" value="TraesROB_scaffold_174729_01G000100"/>
</dbReference>
<dbReference type="Gramene" id="TraesROB_scaffold_097013_01G000200.1">
    <property type="protein sequence ID" value="TraesROB_scaffold_097013_01G000200.1"/>
    <property type="gene ID" value="TraesROB_scaffold_097013_01G000200"/>
</dbReference>
<sequence length="76" mass="8262">MDRSMKVFVVVFLLLVATGFQGAVQVALARECTSPSHKFKGLCVSDTNCASVCLTERFPGGKCDGIRQRCLCTEKC</sequence>
<evidence type="ECO:0000313" key="6">
    <source>
        <dbReference type="Proteomes" id="UP000019116"/>
    </source>
</evidence>
<dbReference type="Gramene" id="TraesCAD_scaffold_025773_01G000700.1">
    <property type="protein sequence ID" value="TraesCAD_scaffold_025773_01G000700.1"/>
    <property type="gene ID" value="TraesCAD_scaffold_025773_01G000700"/>
</dbReference>
<keyword evidence="2" id="KW-1015">Disulfide bond</keyword>
<dbReference type="Gramene" id="TraesNOR7D03G04384260.1">
    <property type="protein sequence ID" value="TraesNOR7D03G04384260.1"/>
    <property type="gene ID" value="TraesNOR7D03G04384260"/>
</dbReference>
<evidence type="ECO:0000256" key="1">
    <source>
        <dbReference type="ARBA" id="ARBA00022729"/>
    </source>
</evidence>
<dbReference type="Gramene" id="TraesCAD_scaffold_039552_01G000100.1">
    <property type="protein sequence ID" value="TraesCAD_scaffold_039552_01G000100.1"/>
    <property type="gene ID" value="TraesCAD_scaffold_039552_01G000100"/>
</dbReference>
<name>A0A341Y8Y8_WHEAT</name>
<dbReference type="STRING" id="4565.A0A341Y8Y8"/>
<dbReference type="Gramene" id="TraesWEE_scaffold_171365_01G000100.1">
    <property type="protein sequence ID" value="TraesWEE_scaffold_171365_01G000100.1"/>
    <property type="gene ID" value="TraesWEE_scaffold_171365_01G000100"/>
</dbReference>
<dbReference type="Gramene" id="TraesJAG7D03G04318400.1">
    <property type="protein sequence ID" value="TraesJAG7D03G04318400.1"/>
    <property type="gene ID" value="TraesJAG7D03G04318400"/>
</dbReference>
<dbReference type="Gramene" id="TraesCS7B03G0236600.1">
    <property type="protein sequence ID" value="TraesCS7B03G0236600.1.CDS"/>
    <property type="gene ID" value="TraesCS7B03G0236600"/>
</dbReference>
<dbReference type="Gramene" id="TraesCLE_scaffold_250586_01G000100.1">
    <property type="protein sequence ID" value="TraesCLE_scaffold_250586_01G000100.1"/>
    <property type="gene ID" value="TraesCLE_scaffold_250586_01G000100"/>
</dbReference>
<protein>
    <recommendedName>
        <fullName evidence="4">Knottins-like domain-containing protein</fullName>
    </recommendedName>
</protein>
<dbReference type="GO" id="GO:0006952">
    <property type="term" value="P:defense response"/>
    <property type="evidence" value="ECO:0000318"/>
    <property type="project" value="GO_Central"/>
</dbReference>
<dbReference type="InterPro" id="IPR036574">
    <property type="entry name" value="Scorpion_toxin-like_sf"/>
</dbReference>
<dbReference type="OrthoDB" id="683455at2759"/>
<dbReference type="Gramene" id="TraesSYM5B03G02922760.1">
    <property type="protein sequence ID" value="TraesSYM5B03G02922760.1"/>
    <property type="gene ID" value="TraesSYM5B03G02922760"/>
</dbReference>
<feature type="domain" description="Knottins-like" evidence="4">
    <location>
        <begin position="31"/>
        <end position="76"/>
    </location>
</feature>
<dbReference type="PROSITE" id="PS00940">
    <property type="entry name" value="GAMMA_THIONIN"/>
    <property type="match status" value="1"/>
</dbReference>
<dbReference type="Gramene" id="TraesJUL7D03G04379010.1">
    <property type="protein sequence ID" value="TraesJUL7D03G04379010.1"/>
    <property type="gene ID" value="TraesJUL7D03G04379010"/>
</dbReference>
<dbReference type="Gramene" id="TraesARI7D03G04410630.1">
    <property type="protein sequence ID" value="TraesARI7D03G04410630.1"/>
    <property type="gene ID" value="TraesARI7D03G04410630"/>
</dbReference>
<feature type="signal peptide" evidence="3">
    <location>
        <begin position="1"/>
        <end position="29"/>
    </location>
</feature>
<dbReference type="Gramene" id="TraesSTA7B03G04075010.1">
    <property type="protein sequence ID" value="TraesSTA7B03G04075010.1"/>
    <property type="gene ID" value="TraesSTA7B03G04075010"/>
</dbReference>